<accession>A0AAE0H7G5</accession>
<feature type="region of interest" description="Disordered" evidence="1">
    <location>
        <begin position="204"/>
        <end position="225"/>
    </location>
</feature>
<dbReference type="EMBL" id="JAUEPN010000010">
    <property type="protein sequence ID" value="KAK3291367.1"/>
    <property type="molecule type" value="Genomic_DNA"/>
</dbReference>
<evidence type="ECO:0000256" key="1">
    <source>
        <dbReference type="SAM" id="MobiDB-lite"/>
    </source>
</evidence>
<dbReference type="AlphaFoldDB" id="A0AAE0H7G5"/>
<feature type="signal peptide" evidence="2">
    <location>
        <begin position="1"/>
        <end position="22"/>
    </location>
</feature>
<evidence type="ECO:0000313" key="3">
    <source>
        <dbReference type="EMBL" id="KAK3291367.1"/>
    </source>
</evidence>
<comment type="caution">
    <text evidence="3">The sequence shown here is derived from an EMBL/GenBank/DDBJ whole genome shotgun (WGS) entry which is preliminary data.</text>
</comment>
<keyword evidence="2" id="KW-0732">Signal</keyword>
<gene>
    <name evidence="3" type="ORF">B0H64DRAFT_410513</name>
</gene>
<dbReference type="GeneID" id="87841742"/>
<name>A0AAE0H7G5_9PEZI</name>
<organism evidence="3 4">
    <name type="scientific">Chaetomium fimeti</name>
    <dbReference type="NCBI Taxonomy" id="1854472"/>
    <lineage>
        <taxon>Eukaryota</taxon>
        <taxon>Fungi</taxon>
        <taxon>Dikarya</taxon>
        <taxon>Ascomycota</taxon>
        <taxon>Pezizomycotina</taxon>
        <taxon>Sordariomycetes</taxon>
        <taxon>Sordariomycetidae</taxon>
        <taxon>Sordariales</taxon>
        <taxon>Chaetomiaceae</taxon>
        <taxon>Chaetomium</taxon>
    </lineage>
</organism>
<evidence type="ECO:0000256" key="2">
    <source>
        <dbReference type="SAM" id="SignalP"/>
    </source>
</evidence>
<dbReference type="Proteomes" id="UP001278766">
    <property type="component" value="Unassembled WGS sequence"/>
</dbReference>
<reference evidence="3" key="2">
    <citation type="submission" date="2023-06" db="EMBL/GenBank/DDBJ databases">
        <authorList>
            <consortium name="Lawrence Berkeley National Laboratory"/>
            <person name="Haridas S."/>
            <person name="Hensen N."/>
            <person name="Bonometti L."/>
            <person name="Westerberg I."/>
            <person name="Brannstrom I.O."/>
            <person name="Guillou S."/>
            <person name="Cros-Aarteil S."/>
            <person name="Calhoun S."/>
            <person name="Kuo A."/>
            <person name="Mondo S."/>
            <person name="Pangilinan J."/>
            <person name="Riley R."/>
            <person name="Labutti K."/>
            <person name="Andreopoulos B."/>
            <person name="Lipzen A."/>
            <person name="Chen C."/>
            <person name="Yanf M."/>
            <person name="Daum C."/>
            <person name="Ng V."/>
            <person name="Clum A."/>
            <person name="Steindorff A."/>
            <person name="Ohm R."/>
            <person name="Martin F."/>
            <person name="Silar P."/>
            <person name="Natvig D."/>
            <person name="Lalanne C."/>
            <person name="Gautier V."/>
            <person name="Ament-Velasquez S.L."/>
            <person name="Kruys A."/>
            <person name="Hutchinson M.I."/>
            <person name="Powell A.J."/>
            <person name="Barry K."/>
            <person name="Miller A.N."/>
            <person name="Grigoriev I.V."/>
            <person name="Debuchy R."/>
            <person name="Gladieux P."/>
            <person name="Thoren M.H."/>
            <person name="Johannesson H."/>
        </authorList>
    </citation>
    <scope>NUCLEOTIDE SEQUENCE</scope>
    <source>
        <strain evidence="3">CBS 168.71</strain>
    </source>
</reference>
<keyword evidence="4" id="KW-1185">Reference proteome</keyword>
<sequence>MVRSVLPVALAALTLLSTPATAQDGVKDGPDVLDECVACPYLYKTFYTCARSVPGPTRTNVGECVCPPRASAGSDSGWYPYVEACQRCLPSSGASGEFWSNMGGLFWQTVNNCRGGRNVTADAEGVLCVATEKMENCMALRDASEGPSWVGYRLFGFEQNNSNETKVLNLAAFKPNSTSSSEAAPASTTASGTATGLEIVPASTTAPADAGTGTDNEAPATTTTDSSLAAARLSQGSPAGYVLGGLVVAGIVGLL</sequence>
<reference evidence="3" key="1">
    <citation type="journal article" date="2023" name="Mol. Phylogenet. Evol.">
        <title>Genome-scale phylogeny and comparative genomics of the fungal order Sordariales.</title>
        <authorList>
            <person name="Hensen N."/>
            <person name="Bonometti L."/>
            <person name="Westerberg I."/>
            <person name="Brannstrom I.O."/>
            <person name="Guillou S."/>
            <person name="Cros-Aarteil S."/>
            <person name="Calhoun S."/>
            <person name="Haridas S."/>
            <person name="Kuo A."/>
            <person name="Mondo S."/>
            <person name="Pangilinan J."/>
            <person name="Riley R."/>
            <person name="LaButti K."/>
            <person name="Andreopoulos B."/>
            <person name="Lipzen A."/>
            <person name="Chen C."/>
            <person name="Yan M."/>
            <person name="Daum C."/>
            <person name="Ng V."/>
            <person name="Clum A."/>
            <person name="Steindorff A."/>
            <person name="Ohm R.A."/>
            <person name="Martin F."/>
            <person name="Silar P."/>
            <person name="Natvig D.O."/>
            <person name="Lalanne C."/>
            <person name="Gautier V."/>
            <person name="Ament-Velasquez S.L."/>
            <person name="Kruys A."/>
            <person name="Hutchinson M.I."/>
            <person name="Powell A.J."/>
            <person name="Barry K."/>
            <person name="Miller A.N."/>
            <person name="Grigoriev I.V."/>
            <person name="Debuchy R."/>
            <person name="Gladieux P."/>
            <person name="Hiltunen Thoren M."/>
            <person name="Johannesson H."/>
        </authorList>
    </citation>
    <scope>NUCLEOTIDE SEQUENCE</scope>
    <source>
        <strain evidence="3">CBS 168.71</strain>
    </source>
</reference>
<proteinExistence type="predicted"/>
<feature type="chain" id="PRO_5041918002" evidence="2">
    <location>
        <begin position="23"/>
        <end position="255"/>
    </location>
</feature>
<protein>
    <submittedName>
        <fullName evidence="3">Uncharacterized protein</fullName>
    </submittedName>
</protein>
<dbReference type="RefSeq" id="XP_062654881.1">
    <property type="nucleotide sequence ID" value="XM_062804794.1"/>
</dbReference>
<evidence type="ECO:0000313" key="4">
    <source>
        <dbReference type="Proteomes" id="UP001278766"/>
    </source>
</evidence>